<organism evidence="3 4">
    <name type="scientific">Novilysobacter luteus</name>
    <dbReference type="NCBI Taxonomy" id="2822368"/>
    <lineage>
        <taxon>Bacteria</taxon>
        <taxon>Pseudomonadati</taxon>
        <taxon>Pseudomonadota</taxon>
        <taxon>Gammaproteobacteria</taxon>
        <taxon>Lysobacterales</taxon>
        <taxon>Lysobacteraceae</taxon>
        <taxon>Novilysobacter</taxon>
    </lineage>
</organism>
<sequence>MTGTTPLDTDPSRTAASGSPMRAAMIMLFAVAAFSLMDAGLKSLAATYPPLQVATLRGAASLPFVLAWVMATSGLAPLLRVRWPLHLLRGGIGIGMMAAFAYALQTLPLTTAYSIFFVAPLLITALSVPLLGEKVGPRRWAAIAIGLLGVLVLLRPTGEGLRSWAALAVLVAALGYAVSAITVRVLGRTDSTASMMVWLLALLAVGGGLLAWPQWVPIRSADAWVILGVGIAGALGQYAITEAFRIGEASQIAPLEYTALIWGVLLDISLWGVLPDAVTWLGAAIIIASGLYLLRRERVHIEAEHP</sequence>
<reference evidence="3 4" key="1">
    <citation type="submission" date="2021-04" db="EMBL/GenBank/DDBJ databases">
        <authorList>
            <person name="Rodrigo-Torres L."/>
            <person name="Arahal R. D."/>
            <person name="Lucena T."/>
        </authorList>
    </citation>
    <scope>NUCLEOTIDE SEQUENCE [LARGE SCALE GENOMIC DNA]</scope>
    <source>
        <strain evidence="3 4">CECT 30171</strain>
    </source>
</reference>
<dbReference type="RefSeq" id="WP_251370625.1">
    <property type="nucleotide sequence ID" value="NZ_OU015430.1"/>
</dbReference>
<proteinExistence type="predicted"/>
<keyword evidence="1" id="KW-0472">Membrane</keyword>
<evidence type="ECO:0000256" key="1">
    <source>
        <dbReference type="SAM" id="Phobius"/>
    </source>
</evidence>
<dbReference type="EMBL" id="OU015430">
    <property type="protein sequence ID" value="CAG4969123.1"/>
    <property type="molecule type" value="Genomic_DNA"/>
</dbReference>
<keyword evidence="4" id="KW-1185">Reference proteome</keyword>
<dbReference type="PANTHER" id="PTHR22911">
    <property type="entry name" value="ACYL-MALONYL CONDENSING ENZYME-RELATED"/>
    <property type="match status" value="1"/>
</dbReference>
<feature type="transmembrane region" description="Helical" evidence="1">
    <location>
        <begin position="110"/>
        <end position="128"/>
    </location>
</feature>
<dbReference type="SUPFAM" id="SSF103481">
    <property type="entry name" value="Multidrug resistance efflux transporter EmrE"/>
    <property type="match status" value="2"/>
</dbReference>
<feature type="transmembrane region" description="Helical" evidence="1">
    <location>
        <begin position="195"/>
        <end position="215"/>
    </location>
</feature>
<dbReference type="InterPro" id="IPR037185">
    <property type="entry name" value="EmrE-like"/>
</dbReference>
<feature type="transmembrane region" description="Helical" evidence="1">
    <location>
        <begin position="86"/>
        <end position="104"/>
    </location>
</feature>
<gene>
    <name evidence="3" type="primary">ribN</name>
    <name evidence="3" type="ORF">LYB30171_00420</name>
</gene>
<feature type="transmembrane region" description="Helical" evidence="1">
    <location>
        <begin position="140"/>
        <end position="158"/>
    </location>
</feature>
<dbReference type="Proteomes" id="UP000680116">
    <property type="component" value="Chromosome"/>
</dbReference>
<protein>
    <submittedName>
        <fullName evidence="3">Riboflavin transporter</fullName>
    </submittedName>
</protein>
<accession>A0ABM8UCU1</accession>
<keyword evidence="1" id="KW-0812">Transmembrane</keyword>
<dbReference type="InterPro" id="IPR000620">
    <property type="entry name" value="EamA_dom"/>
</dbReference>
<evidence type="ECO:0000313" key="4">
    <source>
        <dbReference type="Proteomes" id="UP000680116"/>
    </source>
</evidence>
<evidence type="ECO:0000313" key="3">
    <source>
        <dbReference type="EMBL" id="CAG4969123.1"/>
    </source>
</evidence>
<feature type="transmembrane region" description="Helical" evidence="1">
    <location>
        <begin position="23"/>
        <end position="41"/>
    </location>
</feature>
<name>A0ABM8UCU1_9GAMM</name>
<dbReference type="Pfam" id="PF00892">
    <property type="entry name" value="EamA"/>
    <property type="match status" value="2"/>
</dbReference>
<feature type="domain" description="EamA" evidence="2">
    <location>
        <begin position="164"/>
        <end position="290"/>
    </location>
</feature>
<evidence type="ECO:0000259" key="2">
    <source>
        <dbReference type="Pfam" id="PF00892"/>
    </source>
</evidence>
<keyword evidence="1" id="KW-1133">Transmembrane helix</keyword>
<dbReference type="Gene3D" id="1.10.3730.20">
    <property type="match status" value="1"/>
</dbReference>
<feature type="domain" description="EamA" evidence="2">
    <location>
        <begin position="23"/>
        <end position="154"/>
    </location>
</feature>
<dbReference type="PANTHER" id="PTHR22911:SF103">
    <property type="entry name" value="BLR2811 PROTEIN"/>
    <property type="match status" value="1"/>
</dbReference>
<feature type="transmembrane region" description="Helical" evidence="1">
    <location>
        <begin position="164"/>
        <end position="183"/>
    </location>
</feature>
<feature type="transmembrane region" description="Helical" evidence="1">
    <location>
        <begin position="61"/>
        <end position="79"/>
    </location>
</feature>
<feature type="transmembrane region" description="Helical" evidence="1">
    <location>
        <begin position="252"/>
        <end position="271"/>
    </location>
</feature>
<feature type="transmembrane region" description="Helical" evidence="1">
    <location>
        <begin position="277"/>
        <end position="294"/>
    </location>
</feature>
<feature type="transmembrane region" description="Helical" evidence="1">
    <location>
        <begin position="221"/>
        <end position="240"/>
    </location>
</feature>